<feature type="transmembrane region" description="Helical" evidence="1">
    <location>
        <begin position="104"/>
        <end position="123"/>
    </location>
</feature>
<sequence>MRYITLLLADCMKGRIFNLFLNNIPLLLQTVMLFLFLGSWKQAQSVTSDPAQTPSYWKCNFDAATFASSAAEAMSCLQGSPWLTKDFGSQQSYSRIRFASVNRCACWVLLGLLIVLFLLFADQRTKWLILGRASGASSVPEGWSLPLLLFMMQSVLNWLNISSFFCRK</sequence>
<feature type="transmembrane region" description="Helical" evidence="1">
    <location>
        <begin position="143"/>
        <end position="166"/>
    </location>
</feature>
<feature type="transmembrane region" description="Helical" evidence="1">
    <location>
        <begin position="20"/>
        <end position="38"/>
    </location>
</feature>
<dbReference type="AlphaFoldDB" id="B9RE40"/>
<gene>
    <name evidence="2" type="ORF">RCOM_1617890</name>
</gene>
<reference evidence="3" key="1">
    <citation type="journal article" date="2010" name="Nat. Biotechnol.">
        <title>Draft genome sequence of the oilseed species Ricinus communis.</title>
        <authorList>
            <person name="Chan A.P."/>
            <person name="Crabtree J."/>
            <person name="Zhao Q."/>
            <person name="Lorenzi H."/>
            <person name="Orvis J."/>
            <person name="Puiu D."/>
            <person name="Melake-Berhan A."/>
            <person name="Jones K.M."/>
            <person name="Redman J."/>
            <person name="Chen G."/>
            <person name="Cahoon E.B."/>
            <person name="Gedil M."/>
            <person name="Stanke M."/>
            <person name="Haas B.J."/>
            <person name="Wortman J.R."/>
            <person name="Fraser-Liggett C.M."/>
            <person name="Ravel J."/>
            <person name="Rabinowicz P.D."/>
        </authorList>
    </citation>
    <scope>NUCLEOTIDE SEQUENCE [LARGE SCALE GENOMIC DNA]</scope>
    <source>
        <strain evidence="3">cv. Hale</strain>
    </source>
</reference>
<keyword evidence="3" id="KW-1185">Reference proteome</keyword>
<evidence type="ECO:0000313" key="3">
    <source>
        <dbReference type="Proteomes" id="UP000008311"/>
    </source>
</evidence>
<keyword evidence="1" id="KW-1133">Transmembrane helix</keyword>
<proteinExistence type="predicted"/>
<dbReference type="InParanoid" id="B9RE40"/>
<protein>
    <submittedName>
        <fullName evidence="2">Uncharacterized protein</fullName>
    </submittedName>
</protein>
<accession>B9RE40</accession>
<keyword evidence="1" id="KW-0812">Transmembrane</keyword>
<dbReference type="Proteomes" id="UP000008311">
    <property type="component" value="Unassembled WGS sequence"/>
</dbReference>
<organism evidence="2 3">
    <name type="scientific">Ricinus communis</name>
    <name type="common">Castor bean</name>
    <dbReference type="NCBI Taxonomy" id="3988"/>
    <lineage>
        <taxon>Eukaryota</taxon>
        <taxon>Viridiplantae</taxon>
        <taxon>Streptophyta</taxon>
        <taxon>Embryophyta</taxon>
        <taxon>Tracheophyta</taxon>
        <taxon>Spermatophyta</taxon>
        <taxon>Magnoliopsida</taxon>
        <taxon>eudicotyledons</taxon>
        <taxon>Gunneridae</taxon>
        <taxon>Pentapetalae</taxon>
        <taxon>rosids</taxon>
        <taxon>fabids</taxon>
        <taxon>Malpighiales</taxon>
        <taxon>Euphorbiaceae</taxon>
        <taxon>Acalyphoideae</taxon>
        <taxon>Acalypheae</taxon>
        <taxon>Ricinus</taxon>
    </lineage>
</organism>
<dbReference type="EMBL" id="EQ973775">
    <property type="protein sequence ID" value="EEF50648.1"/>
    <property type="molecule type" value="Genomic_DNA"/>
</dbReference>
<evidence type="ECO:0000256" key="1">
    <source>
        <dbReference type="SAM" id="Phobius"/>
    </source>
</evidence>
<name>B9RE40_RICCO</name>
<evidence type="ECO:0000313" key="2">
    <source>
        <dbReference type="EMBL" id="EEF50648.1"/>
    </source>
</evidence>
<keyword evidence="1" id="KW-0472">Membrane</keyword>